<name>A0A9P4R8A5_9PLEO</name>
<dbReference type="AlphaFoldDB" id="A0A9P4R8A5"/>
<dbReference type="EMBL" id="ML996102">
    <property type="protein sequence ID" value="KAF2739940.1"/>
    <property type="molecule type" value="Genomic_DNA"/>
</dbReference>
<sequence length="161" mass="17451">MSDADGDSTMNSSPELDAQDDEMFPDEAAGPSTPRQHAAFGHDLASELSPPNSQGPSGLVSREDEGLPLAGNGSPSLLNQNGKRVRGGLLGLLDKDGDGGKMQSDPETGYRWSKQEDQPGYEWKNQRAREEEARALENIVDKKDQIRTRYGDPLDPSVKAK</sequence>
<evidence type="ECO:0000313" key="2">
    <source>
        <dbReference type="EMBL" id="KAF2739940.1"/>
    </source>
</evidence>
<gene>
    <name evidence="2" type="ORF">EJ04DRAFT_572670</name>
</gene>
<evidence type="ECO:0000256" key="1">
    <source>
        <dbReference type="SAM" id="MobiDB-lite"/>
    </source>
</evidence>
<keyword evidence="3" id="KW-1185">Reference proteome</keyword>
<feature type="compositionally biased region" description="Polar residues" evidence="1">
    <location>
        <begin position="73"/>
        <end position="82"/>
    </location>
</feature>
<accession>A0A9P4R8A5</accession>
<feature type="region of interest" description="Disordered" evidence="1">
    <location>
        <begin position="141"/>
        <end position="161"/>
    </location>
</feature>
<organism evidence="2 3">
    <name type="scientific">Polyplosphaeria fusca</name>
    <dbReference type="NCBI Taxonomy" id="682080"/>
    <lineage>
        <taxon>Eukaryota</taxon>
        <taxon>Fungi</taxon>
        <taxon>Dikarya</taxon>
        <taxon>Ascomycota</taxon>
        <taxon>Pezizomycotina</taxon>
        <taxon>Dothideomycetes</taxon>
        <taxon>Pleosporomycetidae</taxon>
        <taxon>Pleosporales</taxon>
        <taxon>Tetraplosphaeriaceae</taxon>
        <taxon>Polyplosphaeria</taxon>
    </lineage>
</organism>
<comment type="caution">
    <text evidence="2">The sequence shown here is derived from an EMBL/GenBank/DDBJ whole genome shotgun (WGS) entry which is preliminary data.</text>
</comment>
<feature type="compositionally biased region" description="Basic and acidic residues" evidence="1">
    <location>
        <begin position="141"/>
        <end position="152"/>
    </location>
</feature>
<reference evidence="2" key="1">
    <citation type="journal article" date="2020" name="Stud. Mycol.">
        <title>101 Dothideomycetes genomes: a test case for predicting lifestyles and emergence of pathogens.</title>
        <authorList>
            <person name="Haridas S."/>
            <person name="Albert R."/>
            <person name="Binder M."/>
            <person name="Bloem J."/>
            <person name="Labutti K."/>
            <person name="Salamov A."/>
            <person name="Andreopoulos B."/>
            <person name="Baker S."/>
            <person name="Barry K."/>
            <person name="Bills G."/>
            <person name="Bluhm B."/>
            <person name="Cannon C."/>
            <person name="Castanera R."/>
            <person name="Culley D."/>
            <person name="Daum C."/>
            <person name="Ezra D."/>
            <person name="Gonzalez J."/>
            <person name="Henrissat B."/>
            <person name="Kuo A."/>
            <person name="Liang C."/>
            <person name="Lipzen A."/>
            <person name="Lutzoni F."/>
            <person name="Magnuson J."/>
            <person name="Mondo S."/>
            <person name="Nolan M."/>
            <person name="Ohm R."/>
            <person name="Pangilinan J."/>
            <person name="Park H.-J."/>
            <person name="Ramirez L."/>
            <person name="Alfaro M."/>
            <person name="Sun H."/>
            <person name="Tritt A."/>
            <person name="Yoshinaga Y."/>
            <person name="Zwiers L.-H."/>
            <person name="Turgeon B."/>
            <person name="Goodwin S."/>
            <person name="Spatafora J."/>
            <person name="Crous P."/>
            <person name="Grigoriev I."/>
        </authorList>
    </citation>
    <scope>NUCLEOTIDE SEQUENCE</scope>
    <source>
        <strain evidence="2">CBS 125425</strain>
    </source>
</reference>
<evidence type="ECO:0000313" key="3">
    <source>
        <dbReference type="Proteomes" id="UP000799444"/>
    </source>
</evidence>
<proteinExistence type="predicted"/>
<dbReference type="OrthoDB" id="5377039at2759"/>
<feature type="region of interest" description="Disordered" evidence="1">
    <location>
        <begin position="1"/>
        <end position="129"/>
    </location>
</feature>
<dbReference type="Proteomes" id="UP000799444">
    <property type="component" value="Unassembled WGS sequence"/>
</dbReference>
<protein>
    <submittedName>
        <fullName evidence="2">Uncharacterized protein</fullName>
    </submittedName>
</protein>